<dbReference type="EMBL" id="BPLR01017514">
    <property type="protein sequence ID" value="GIY92265.1"/>
    <property type="molecule type" value="Genomic_DNA"/>
</dbReference>
<keyword evidence="1" id="KW-1133">Transmembrane helix</keyword>
<reference evidence="2 3" key="1">
    <citation type="submission" date="2021-06" db="EMBL/GenBank/DDBJ databases">
        <title>Caerostris extrusa draft genome.</title>
        <authorList>
            <person name="Kono N."/>
            <person name="Arakawa K."/>
        </authorList>
    </citation>
    <scope>NUCLEOTIDE SEQUENCE [LARGE SCALE GENOMIC DNA]</scope>
</reference>
<comment type="caution">
    <text evidence="2">The sequence shown here is derived from an EMBL/GenBank/DDBJ whole genome shotgun (WGS) entry which is preliminary data.</text>
</comment>
<gene>
    <name evidence="2" type="ORF">CEXT_253981</name>
</gene>
<feature type="transmembrane region" description="Helical" evidence="1">
    <location>
        <begin position="20"/>
        <end position="42"/>
    </location>
</feature>
<organism evidence="2 3">
    <name type="scientific">Caerostris extrusa</name>
    <name type="common">Bark spider</name>
    <name type="synonym">Caerostris bankana</name>
    <dbReference type="NCBI Taxonomy" id="172846"/>
    <lineage>
        <taxon>Eukaryota</taxon>
        <taxon>Metazoa</taxon>
        <taxon>Ecdysozoa</taxon>
        <taxon>Arthropoda</taxon>
        <taxon>Chelicerata</taxon>
        <taxon>Arachnida</taxon>
        <taxon>Araneae</taxon>
        <taxon>Araneomorphae</taxon>
        <taxon>Entelegynae</taxon>
        <taxon>Araneoidea</taxon>
        <taxon>Araneidae</taxon>
        <taxon>Caerostris</taxon>
    </lineage>
</organism>
<dbReference type="AlphaFoldDB" id="A0AAV4XE27"/>
<keyword evidence="1" id="KW-0472">Membrane</keyword>
<accession>A0AAV4XE27</accession>
<evidence type="ECO:0000256" key="1">
    <source>
        <dbReference type="SAM" id="Phobius"/>
    </source>
</evidence>
<protein>
    <submittedName>
        <fullName evidence="2">Uncharacterized protein</fullName>
    </submittedName>
</protein>
<evidence type="ECO:0000313" key="3">
    <source>
        <dbReference type="Proteomes" id="UP001054945"/>
    </source>
</evidence>
<dbReference type="Proteomes" id="UP001054945">
    <property type="component" value="Unassembled WGS sequence"/>
</dbReference>
<keyword evidence="1" id="KW-0812">Transmembrane</keyword>
<proteinExistence type="predicted"/>
<evidence type="ECO:0000313" key="2">
    <source>
        <dbReference type="EMBL" id="GIY92265.1"/>
    </source>
</evidence>
<name>A0AAV4XE27_CAEEX</name>
<keyword evidence="3" id="KW-1185">Reference proteome</keyword>
<sequence>MRSVPFFYSPRRLQKKVLELGFVVTIQNIYMGAFGFISLIEFRKLVPLVQKPNVLSRGRFGMDFQDER</sequence>